<dbReference type="InterPro" id="IPR002818">
    <property type="entry name" value="DJ-1/PfpI"/>
</dbReference>
<feature type="chain" id="PRO_5045231316" evidence="1">
    <location>
        <begin position="21"/>
        <end position="285"/>
    </location>
</feature>
<dbReference type="EMBL" id="CP151800">
    <property type="protein sequence ID" value="WZV96560.1"/>
    <property type="molecule type" value="Genomic_DNA"/>
</dbReference>
<dbReference type="Pfam" id="PF01965">
    <property type="entry name" value="DJ-1_PfpI"/>
    <property type="match status" value="1"/>
</dbReference>
<dbReference type="Proteomes" id="UP001466893">
    <property type="component" value="Chromosome"/>
</dbReference>
<feature type="domain" description="DJ-1/PfpI" evidence="2">
    <location>
        <begin position="48"/>
        <end position="271"/>
    </location>
</feature>
<keyword evidence="1" id="KW-0732">Signal</keyword>
<evidence type="ECO:0000313" key="3">
    <source>
        <dbReference type="EMBL" id="WZV96560.1"/>
    </source>
</evidence>
<organism evidence="3 4">
    <name type="scientific">Kosakonia calanthes</name>
    <dbReference type="NCBI Taxonomy" id="3139408"/>
    <lineage>
        <taxon>Bacteria</taxon>
        <taxon>Pseudomonadati</taxon>
        <taxon>Pseudomonadota</taxon>
        <taxon>Gammaproteobacteria</taxon>
        <taxon>Enterobacterales</taxon>
        <taxon>Enterobacteriaceae</taxon>
        <taxon>Kosakonia</taxon>
    </lineage>
</organism>
<dbReference type="RefSeq" id="WP_342320940.1">
    <property type="nucleotide sequence ID" value="NZ_CP151800.1"/>
</dbReference>
<keyword evidence="3" id="KW-0315">Glutamine amidotransferase</keyword>
<gene>
    <name evidence="3" type="ORF">AAEY27_12775</name>
</gene>
<dbReference type="PANTHER" id="PTHR48094">
    <property type="entry name" value="PROTEIN/NUCLEIC ACID DEGLYCASE DJ-1-RELATED"/>
    <property type="match status" value="1"/>
</dbReference>
<keyword evidence="4" id="KW-1185">Reference proteome</keyword>
<protein>
    <submittedName>
        <fullName evidence="3">Type 1 glutamine amidotransferase domain-containing protein</fullName>
    </submittedName>
</protein>
<feature type="signal peptide" evidence="1">
    <location>
        <begin position="1"/>
        <end position="20"/>
    </location>
</feature>
<dbReference type="PANTHER" id="PTHR48094:SF22">
    <property type="entry name" value="DJ-1_PFPI DOMAIN-CONTAINING PROTEIN"/>
    <property type="match status" value="1"/>
</dbReference>
<dbReference type="Gene3D" id="3.40.50.880">
    <property type="match status" value="1"/>
</dbReference>
<reference evidence="3 4" key="1">
    <citation type="submission" date="2024-04" db="EMBL/GenBank/DDBJ databases">
        <title>Kosakonia calanthae sp. nov., a halophilic bacterium isolated from leaves of Calanthe tiplacata.</title>
        <authorList>
            <person name="Wu P."/>
        </authorList>
    </citation>
    <scope>NUCLEOTIDE SEQUENCE [LARGE SCALE GENOMIC DNA]</scope>
    <source>
        <strain evidence="3 4">BYX6</strain>
    </source>
</reference>
<evidence type="ECO:0000259" key="2">
    <source>
        <dbReference type="Pfam" id="PF01965"/>
    </source>
</evidence>
<evidence type="ECO:0000256" key="1">
    <source>
        <dbReference type="SAM" id="SignalP"/>
    </source>
</evidence>
<dbReference type="InterPro" id="IPR050325">
    <property type="entry name" value="Prot/Nucl_acid_deglycase"/>
</dbReference>
<dbReference type="CDD" id="cd03141">
    <property type="entry name" value="GATase1_Hsp31_like"/>
    <property type="match status" value="1"/>
</dbReference>
<proteinExistence type="predicted"/>
<sequence length="285" mass="30477">MKKLLQGLLASIVLVSTVNAQPAPKGNVLVLLSSATTLPLKDGKSYASGFYLNEFGVPTDALLKAGYAVTIVTPKGNQPLPDEHSVDPMYFNNNSAEMQRIKTVSETLTAADKVKSIKQVLQEGTQRYAGIFIPGGHAPLIDLPGNAEVGKLLRHFHQDGKPTAAICHGPIALLAAQDQPQAFESNVIAGKSASAKNWIYAGYKMTIFSDAEEQAFEESLKGDKLRYYPAKAMAQAGGKMAFVPAWQPNVVSDRELITGQNPFSDHALAKALIAALDKSVGNSKN</sequence>
<dbReference type="InterPro" id="IPR029062">
    <property type="entry name" value="Class_I_gatase-like"/>
</dbReference>
<accession>A0ABZ3B032</accession>
<evidence type="ECO:0000313" key="4">
    <source>
        <dbReference type="Proteomes" id="UP001466893"/>
    </source>
</evidence>
<dbReference type="SUPFAM" id="SSF52317">
    <property type="entry name" value="Class I glutamine amidotransferase-like"/>
    <property type="match status" value="1"/>
</dbReference>
<name>A0ABZ3B032_9ENTR</name>